<protein>
    <recommendedName>
        <fullName evidence="3">Probable multidrug resistance protein NorM</fullName>
    </recommendedName>
    <alternativeName>
        <fullName evidence="5">Multidrug-efflux transporter</fullName>
    </alternativeName>
</protein>
<feature type="transmembrane region" description="Helical" evidence="6">
    <location>
        <begin position="260"/>
        <end position="282"/>
    </location>
</feature>
<evidence type="ECO:0000256" key="1">
    <source>
        <dbReference type="ARBA" id="ARBA00003408"/>
    </source>
</evidence>
<keyword evidence="8" id="KW-1185">Reference proteome</keyword>
<keyword evidence="6" id="KW-0812">Transmembrane</keyword>
<evidence type="ECO:0000256" key="2">
    <source>
        <dbReference type="ARBA" id="ARBA00010199"/>
    </source>
</evidence>
<feature type="transmembrane region" description="Helical" evidence="6">
    <location>
        <begin position="184"/>
        <end position="208"/>
    </location>
</feature>
<keyword evidence="6" id="KW-0472">Membrane</keyword>
<evidence type="ECO:0000256" key="6">
    <source>
        <dbReference type="SAM" id="Phobius"/>
    </source>
</evidence>
<feature type="transmembrane region" description="Helical" evidence="6">
    <location>
        <begin position="12"/>
        <end position="32"/>
    </location>
</feature>
<feature type="transmembrane region" description="Helical" evidence="6">
    <location>
        <begin position="86"/>
        <end position="107"/>
    </location>
</feature>
<comment type="function">
    <text evidence="1">Multidrug efflux pump.</text>
</comment>
<evidence type="ECO:0000256" key="5">
    <source>
        <dbReference type="ARBA" id="ARBA00031636"/>
    </source>
</evidence>
<dbReference type="EMBL" id="JAUDCK010000030">
    <property type="protein sequence ID" value="MDM8196322.1"/>
    <property type="molecule type" value="Genomic_DNA"/>
</dbReference>
<dbReference type="InterPro" id="IPR002528">
    <property type="entry name" value="MATE_fam"/>
</dbReference>
<comment type="caution">
    <text evidence="7">The sequence shown here is derived from an EMBL/GenBank/DDBJ whole genome shotgun (WGS) entry which is preliminary data.</text>
</comment>
<gene>
    <name evidence="7" type="ORF">QUV98_08345</name>
</gene>
<proteinExistence type="inferred from homology"/>
<feature type="transmembrane region" description="Helical" evidence="6">
    <location>
        <begin position="127"/>
        <end position="145"/>
    </location>
</feature>
<keyword evidence="4" id="KW-0813">Transport</keyword>
<dbReference type="Proteomes" id="UP001529275">
    <property type="component" value="Unassembled WGS sequence"/>
</dbReference>
<feature type="transmembrane region" description="Helical" evidence="6">
    <location>
        <begin position="157"/>
        <end position="178"/>
    </location>
</feature>
<reference evidence="8" key="1">
    <citation type="submission" date="2023-06" db="EMBL/GenBank/DDBJ databases">
        <title>Identification and characterization of horizontal gene transfer across gut microbiota members of farm animals based on homology search.</title>
        <authorList>
            <person name="Zeman M."/>
            <person name="Kubasova T."/>
            <person name="Jahodarova E."/>
            <person name="Nykrynova M."/>
            <person name="Rychlik I."/>
        </authorList>
    </citation>
    <scope>NUCLEOTIDE SEQUENCE [LARGE SCALE GENOMIC DNA]</scope>
    <source>
        <strain evidence="8">ET341</strain>
    </source>
</reference>
<feature type="transmembrane region" description="Helical" evidence="6">
    <location>
        <begin position="44"/>
        <end position="65"/>
    </location>
</feature>
<name>A0ABT7UK45_9FIRM</name>
<evidence type="ECO:0000313" key="8">
    <source>
        <dbReference type="Proteomes" id="UP001529275"/>
    </source>
</evidence>
<dbReference type="RefSeq" id="WP_289527946.1">
    <property type="nucleotide sequence ID" value="NZ_JAUDCK010000030.1"/>
</dbReference>
<feature type="transmembrane region" description="Helical" evidence="6">
    <location>
        <begin position="228"/>
        <end position="254"/>
    </location>
</feature>
<evidence type="ECO:0000313" key="7">
    <source>
        <dbReference type="EMBL" id="MDM8196322.1"/>
    </source>
</evidence>
<dbReference type="InterPro" id="IPR050222">
    <property type="entry name" value="MATE_MdtK"/>
</dbReference>
<dbReference type="PANTHER" id="PTHR43298">
    <property type="entry name" value="MULTIDRUG RESISTANCE PROTEIN NORM-RELATED"/>
    <property type="match status" value="1"/>
</dbReference>
<organism evidence="7 8">
    <name type="scientific">Massilimicrobiota timonensis</name>
    <dbReference type="NCBI Taxonomy" id="1776392"/>
    <lineage>
        <taxon>Bacteria</taxon>
        <taxon>Bacillati</taxon>
        <taxon>Bacillota</taxon>
        <taxon>Erysipelotrichia</taxon>
        <taxon>Erysipelotrichales</taxon>
        <taxon>Erysipelotrichaceae</taxon>
        <taxon>Massilimicrobiota</taxon>
    </lineage>
</organism>
<dbReference type="PANTHER" id="PTHR43298:SF2">
    <property type="entry name" value="FMN_FAD EXPORTER YEEO-RELATED"/>
    <property type="match status" value="1"/>
</dbReference>
<comment type="similarity">
    <text evidence="2">Belongs to the multi antimicrobial extrusion (MATE) (TC 2.A.66.1) family.</text>
</comment>
<dbReference type="Pfam" id="PF01554">
    <property type="entry name" value="MatE"/>
    <property type="match status" value="2"/>
</dbReference>
<sequence length="320" mass="35063">MKELKKEFWKYMMFAVMGMIGLSGTILVDTFFVSHRLGPDGLAALNIAIAIFGLMNGLAMMIGIGGASRYTILKSQEHHHKANQTFTLSFAMALGMGILFLLTGLYGSSWLAQCLGANQDILSLCTTYLKTILMFAPCFLLNHLFMSFIRNDGSPQLSMCMMIVGSLTNMILDYLFMYPFHMGLLGAALATGLAPTMSVIIAMIYILLKRNQFHFTKISFHLSQMKAIIEPGLSNFINGLSSGIVLVVFNLLILKFAGNIGVAAYGIVANLALIVLAIFTGVSQGIQPLLSRAFGQGQDQDIQYLYQQGRYVVFIIGLCV</sequence>
<keyword evidence="6" id="KW-1133">Transmembrane helix</keyword>
<accession>A0ABT7UK45</accession>
<evidence type="ECO:0000256" key="4">
    <source>
        <dbReference type="ARBA" id="ARBA00022448"/>
    </source>
</evidence>
<evidence type="ECO:0000256" key="3">
    <source>
        <dbReference type="ARBA" id="ARBA00020268"/>
    </source>
</evidence>